<evidence type="ECO:0000313" key="1">
    <source>
        <dbReference type="EMBL" id="EDR01228.1"/>
    </source>
</evidence>
<dbReference type="EMBL" id="DS547141">
    <property type="protein sequence ID" value="EDR01228.1"/>
    <property type="molecule type" value="Genomic_DNA"/>
</dbReference>
<keyword evidence="2" id="KW-1185">Reference proteome</keyword>
<name>B0DW06_LACBS</name>
<dbReference type="AlphaFoldDB" id="B0DW06"/>
<evidence type="ECO:0000313" key="2">
    <source>
        <dbReference type="Proteomes" id="UP000001194"/>
    </source>
</evidence>
<sequence length="194" mass="22720">MGRRRLYHTEEEKAKARKTKAKLYYVANHINICRRSHLQYKKKVDAIKKEKLRKILEGSDDDSEIRDNPLTIIANARERVDRVTNGAIYTYVDKLVLWCLKNPEEAVQLCVFRKDCWRELMEQVQEALREIQQEHGCGDVYKEADLVGKDICHAVTLIEEIHTHTVTSLDEMEDWHSSRIFLYQICAEGSEVSI</sequence>
<dbReference type="KEGG" id="lbc:LACBIDRAFT_312355"/>
<organism evidence="2">
    <name type="scientific">Laccaria bicolor (strain S238N-H82 / ATCC MYA-4686)</name>
    <name type="common">Bicoloured deceiver</name>
    <name type="synonym">Laccaria laccata var. bicolor</name>
    <dbReference type="NCBI Taxonomy" id="486041"/>
    <lineage>
        <taxon>Eukaryota</taxon>
        <taxon>Fungi</taxon>
        <taxon>Dikarya</taxon>
        <taxon>Basidiomycota</taxon>
        <taxon>Agaricomycotina</taxon>
        <taxon>Agaricomycetes</taxon>
        <taxon>Agaricomycetidae</taxon>
        <taxon>Agaricales</taxon>
        <taxon>Agaricineae</taxon>
        <taxon>Hydnangiaceae</taxon>
        <taxon>Laccaria</taxon>
    </lineage>
</organism>
<accession>B0DW06</accession>
<protein>
    <submittedName>
        <fullName evidence="1">Predicted protein</fullName>
    </submittedName>
</protein>
<dbReference type="InParanoid" id="B0DW06"/>
<dbReference type="HOGENOM" id="CLU_101470_1_0_1"/>
<dbReference type="GeneID" id="6083726"/>
<dbReference type="RefSeq" id="XP_001888104.1">
    <property type="nucleotide sequence ID" value="XM_001888069.1"/>
</dbReference>
<reference evidence="1 2" key="1">
    <citation type="journal article" date="2008" name="Nature">
        <title>The genome of Laccaria bicolor provides insights into mycorrhizal symbiosis.</title>
        <authorList>
            <person name="Martin F."/>
            <person name="Aerts A."/>
            <person name="Ahren D."/>
            <person name="Brun A."/>
            <person name="Danchin E.G.J."/>
            <person name="Duchaussoy F."/>
            <person name="Gibon J."/>
            <person name="Kohler A."/>
            <person name="Lindquist E."/>
            <person name="Pereda V."/>
            <person name="Salamov A."/>
            <person name="Shapiro H.J."/>
            <person name="Wuyts J."/>
            <person name="Blaudez D."/>
            <person name="Buee M."/>
            <person name="Brokstein P."/>
            <person name="Canbaeck B."/>
            <person name="Cohen D."/>
            <person name="Courty P.E."/>
            <person name="Coutinho P.M."/>
            <person name="Delaruelle C."/>
            <person name="Detter J.C."/>
            <person name="Deveau A."/>
            <person name="DiFazio S."/>
            <person name="Duplessis S."/>
            <person name="Fraissinet-Tachet L."/>
            <person name="Lucic E."/>
            <person name="Frey-Klett P."/>
            <person name="Fourrey C."/>
            <person name="Feussner I."/>
            <person name="Gay G."/>
            <person name="Grimwood J."/>
            <person name="Hoegger P.J."/>
            <person name="Jain P."/>
            <person name="Kilaru S."/>
            <person name="Labbe J."/>
            <person name="Lin Y.C."/>
            <person name="Legue V."/>
            <person name="Le Tacon F."/>
            <person name="Marmeisse R."/>
            <person name="Melayah D."/>
            <person name="Montanini B."/>
            <person name="Muratet M."/>
            <person name="Nehls U."/>
            <person name="Niculita-Hirzel H."/>
            <person name="Oudot-Le Secq M.P."/>
            <person name="Peter M."/>
            <person name="Quesneville H."/>
            <person name="Rajashekar B."/>
            <person name="Reich M."/>
            <person name="Rouhier N."/>
            <person name="Schmutz J."/>
            <person name="Yin T."/>
            <person name="Chalot M."/>
            <person name="Henrissat B."/>
            <person name="Kuees U."/>
            <person name="Lucas S."/>
            <person name="Van de Peer Y."/>
            <person name="Podila G.K."/>
            <person name="Polle A."/>
            <person name="Pukkila P.J."/>
            <person name="Richardson P.M."/>
            <person name="Rouze P."/>
            <person name="Sanders I.R."/>
            <person name="Stajich J.E."/>
            <person name="Tunlid A."/>
            <person name="Tuskan G."/>
            <person name="Grigoriev I.V."/>
        </authorList>
    </citation>
    <scope>NUCLEOTIDE SEQUENCE [LARGE SCALE GENOMIC DNA]</scope>
    <source>
        <strain evidence="2">S238N-H82 / ATCC MYA-4686</strain>
    </source>
</reference>
<proteinExistence type="predicted"/>
<dbReference type="Proteomes" id="UP000001194">
    <property type="component" value="Unassembled WGS sequence"/>
</dbReference>
<gene>
    <name evidence="1" type="ORF">LACBIDRAFT_312355</name>
</gene>
<dbReference type="OrthoDB" id="2654423at2759"/>